<dbReference type="EMBL" id="FOYZ01000021">
    <property type="protein sequence ID" value="SFS06942.1"/>
    <property type="molecule type" value="Genomic_DNA"/>
</dbReference>
<evidence type="ECO:0000256" key="2">
    <source>
        <dbReference type="SAM" id="Phobius"/>
    </source>
</evidence>
<dbReference type="InterPro" id="IPR036457">
    <property type="entry name" value="PPM-type-like_dom_sf"/>
</dbReference>
<keyword evidence="2" id="KW-0472">Membrane</keyword>
<dbReference type="PROSITE" id="PS50885">
    <property type="entry name" value="HAMP"/>
    <property type="match status" value="1"/>
</dbReference>
<dbReference type="RefSeq" id="WP_092564037.1">
    <property type="nucleotide sequence ID" value="NZ_FOYZ01000021.1"/>
</dbReference>
<dbReference type="PANTHER" id="PTHR43156">
    <property type="entry name" value="STAGE II SPORULATION PROTEIN E-RELATED"/>
    <property type="match status" value="1"/>
</dbReference>
<sequence>MENRPKKKLNRKMMLFCSGFALFLALVIGGIGVILYKRDVQKEYDNYASTLVKISASAVNTAALEKCIQQVEEKQDNTLYKHNSNYLEISKQINRIKQQGDIKYIYLVYFQEQQNQSKLKYVMNGYIEGKNSVINELGEDAEGDFPEHMRKAFWNSTKTSSEQIYYINNKTAENEYVRTCYMPVHNTEGKTVCIVCVDILIDDIQNNIRIYIMIIIISLIIVLLVYLIIFLNIIKSHVVLPIKKIALAANDFVQQSYENKNPSDLVTTYVEVNTKDEIELLANSLNHMTREIKNYMVNMTLMTVEKEKMTAEVGIAKQIQRNLFPMEFPAFPERNEFDIYANMNYAKKAGGDFYNFFLIDKIHLCFMIGEVSGQGIPSTMFAVIAATLMKNFALLGYEPNRIFMETNNQLSENNNAELTVSAFLGIIDLDSGKLSYVNAGDIHPLVKRTGSEFMELPAKKCFRLASMEGIPYQQQTILLSQGEMLFLYTEGLAQTMDEKGNVYSDSYITSNMDEILKKEYSLENMVKAVREDVNKFENGVEQERDSTILAFRYLG</sequence>
<gene>
    <name evidence="4" type="ORF">SAMN05661086_03565</name>
</gene>
<feature type="domain" description="HAMP" evidence="3">
    <location>
        <begin position="270"/>
        <end position="297"/>
    </location>
</feature>
<dbReference type="GO" id="GO:0016020">
    <property type="term" value="C:membrane"/>
    <property type="evidence" value="ECO:0007669"/>
    <property type="project" value="InterPro"/>
</dbReference>
<evidence type="ECO:0000313" key="5">
    <source>
        <dbReference type="Proteomes" id="UP000199659"/>
    </source>
</evidence>
<organism evidence="4 5">
    <name type="scientific">Anaeromicropila populeti</name>
    <dbReference type="NCBI Taxonomy" id="37658"/>
    <lineage>
        <taxon>Bacteria</taxon>
        <taxon>Bacillati</taxon>
        <taxon>Bacillota</taxon>
        <taxon>Clostridia</taxon>
        <taxon>Lachnospirales</taxon>
        <taxon>Lachnospiraceae</taxon>
        <taxon>Anaeromicropila</taxon>
    </lineage>
</organism>
<dbReference type="GO" id="GO:0007165">
    <property type="term" value="P:signal transduction"/>
    <property type="evidence" value="ECO:0007669"/>
    <property type="project" value="InterPro"/>
</dbReference>
<accession>A0A1I6LUI5</accession>
<dbReference type="CDD" id="cd06225">
    <property type="entry name" value="HAMP"/>
    <property type="match status" value="1"/>
</dbReference>
<dbReference type="Gene3D" id="3.60.40.10">
    <property type="entry name" value="PPM-type phosphatase domain"/>
    <property type="match status" value="1"/>
</dbReference>
<evidence type="ECO:0000313" key="4">
    <source>
        <dbReference type="EMBL" id="SFS06942.1"/>
    </source>
</evidence>
<keyword evidence="1" id="KW-0378">Hydrolase</keyword>
<protein>
    <submittedName>
        <fullName evidence="4">Serine phosphatase RsbU, regulator of sigma subunit</fullName>
    </submittedName>
</protein>
<dbReference type="Gene3D" id="6.10.340.10">
    <property type="match status" value="1"/>
</dbReference>
<dbReference type="OrthoDB" id="9763484at2"/>
<dbReference type="STRING" id="37658.SAMN05661086_03565"/>
<evidence type="ECO:0000256" key="1">
    <source>
        <dbReference type="ARBA" id="ARBA00022801"/>
    </source>
</evidence>
<evidence type="ECO:0000259" key="3">
    <source>
        <dbReference type="PROSITE" id="PS50885"/>
    </source>
</evidence>
<name>A0A1I6LUI5_9FIRM</name>
<dbReference type="AlphaFoldDB" id="A0A1I6LUI5"/>
<dbReference type="InterPro" id="IPR052016">
    <property type="entry name" value="Bact_Sigma-Reg"/>
</dbReference>
<keyword evidence="5" id="KW-1185">Reference proteome</keyword>
<feature type="transmembrane region" description="Helical" evidence="2">
    <location>
        <begin position="210"/>
        <end position="234"/>
    </location>
</feature>
<proteinExistence type="predicted"/>
<keyword evidence="2" id="KW-0812">Transmembrane</keyword>
<dbReference type="InterPro" id="IPR001932">
    <property type="entry name" value="PPM-type_phosphatase-like_dom"/>
</dbReference>
<dbReference type="GO" id="GO:0016791">
    <property type="term" value="F:phosphatase activity"/>
    <property type="evidence" value="ECO:0007669"/>
    <property type="project" value="TreeGrafter"/>
</dbReference>
<reference evidence="4 5" key="1">
    <citation type="submission" date="2016-10" db="EMBL/GenBank/DDBJ databases">
        <authorList>
            <person name="de Groot N.N."/>
        </authorList>
    </citation>
    <scope>NUCLEOTIDE SEQUENCE [LARGE SCALE GENOMIC DNA]</scope>
    <source>
        <strain evidence="4 5">743A</strain>
    </source>
</reference>
<dbReference type="Pfam" id="PF07228">
    <property type="entry name" value="SpoIIE"/>
    <property type="match status" value="1"/>
</dbReference>
<keyword evidence="2" id="KW-1133">Transmembrane helix</keyword>
<dbReference type="PANTHER" id="PTHR43156:SF2">
    <property type="entry name" value="STAGE II SPORULATION PROTEIN E"/>
    <property type="match status" value="1"/>
</dbReference>
<dbReference type="InterPro" id="IPR003660">
    <property type="entry name" value="HAMP_dom"/>
</dbReference>
<dbReference type="SMART" id="SM00331">
    <property type="entry name" value="PP2C_SIG"/>
    <property type="match status" value="1"/>
</dbReference>
<dbReference type="Proteomes" id="UP000199659">
    <property type="component" value="Unassembled WGS sequence"/>
</dbReference>